<reference evidence="5" key="1">
    <citation type="journal article" date="2019" name="Int. J. Syst. Evol. Microbiol.">
        <title>The Global Catalogue of Microorganisms (GCM) 10K type strain sequencing project: providing services to taxonomists for standard genome sequencing and annotation.</title>
        <authorList>
            <consortium name="The Broad Institute Genomics Platform"/>
            <consortium name="The Broad Institute Genome Sequencing Center for Infectious Disease"/>
            <person name="Wu L."/>
            <person name="Ma J."/>
        </authorList>
    </citation>
    <scope>NUCLEOTIDE SEQUENCE [LARGE SCALE GENOMIC DNA]</scope>
    <source>
        <strain evidence="5">CGMCC 1.15399</strain>
    </source>
</reference>
<evidence type="ECO:0000313" key="5">
    <source>
        <dbReference type="Proteomes" id="UP001597097"/>
    </source>
</evidence>
<dbReference type="Proteomes" id="UP001597097">
    <property type="component" value="Unassembled WGS sequence"/>
</dbReference>
<protein>
    <submittedName>
        <fullName evidence="4">CBS domain-containing protein</fullName>
    </submittedName>
</protein>
<dbReference type="EMBL" id="JBHUCM010000054">
    <property type="protein sequence ID" value="MFD1546067.1"/>
    <property type="molecule type" value="Genomic_DNA"/>
</dbReference>
<organism evidence="4 5">
    <name type="scientific">Nonomuraea guangzhouensis</name>
    <dbReference type="NCBI Taxonomy" id="1291555"/>
    <lineage>
        <taxon>Bacteria</taxon>
        <taxon>Bacillati</taxon>
        <taxon>Actinomycetota</taxon>
        <taxon>Actinomycetes</taxon>
        <taxon>Streptosporangiales</taxon>
        <taxon>Streptosporangiaceae</taxon>
        <taxon>Nonomuraea</taxon>
    </lineage>
</organism>
<dbReference type="SMART" id="SM00116">
    <property type="entry name" value="CBS"/>
    <property type="match status" value="1"/>
</dbReference>
<dbReference type="PANTHER" id="PTHR43080">
    <property type="entry name" value="CBS DOMAIN-CONTAINING PROTEIN CBSX3, MITOCHONDRIAL"/>
    <property type="match status" value="1"/>
</dbReference>
<name>A0ABW4GXW5_9ACTN</name>
<evidence type="ECO:0000313" key="4">
    <source>
        <dbReference type="EMBL" id="MFD1546067.1"/>
    </source>
</evidence>
<proteinExistence type="predicted"/>
<keyword evidence="1 2" id="KW-0129">CBS domain</keyword>
<dbReference type="PANTHER" id="PTHR43080:SF29">
    <property type="entry name" value="OS02G0818000 PROTEIN"/>
    <property type="match status" value="1"/>
</dbReference>
<dbReference type="InterPro" id="IPR051257">
    <property type="entry name" value="Diverse_CBS-Domain"/>
</dbReference>
<evidence type="ECO:0000256" key="2">
    <source>
        <dbReference type="PROSITE-ProRule" id="PRU00703"/>
    </source>
</evidence>
<feature type="domain" description="CBS" evidence="3">
    <location>
        <begin position="9"/>
        <end position="66"/>
    </location>
</feature>
<gene>
    <name evidence="4" type="ORF">ACFSJ0_54160</name>
</gene>
<dbReference type="PROSITE" id="PS51371">
    <property type="entry name" value="CBS"/>
    <property type="match status" value="1"/>
</dbReference>
<sequence>MPITVKEVMTTQVVSVKSSTPFKDIAEALIAHSISAVPVVHESTCVLGVVSEADLLCKEEFREQYYGDDYQPPLRTRLRHRLAQEGGSLRQKAVGDTAAELMTSS</sequence>
<comment type="caution">
    <text evidence="4">The sequence shown here is derived from an EMBL/GenBank/DDBJ whole genome shotgun (WGS) entry which is preliminary data.</text>
</comment>
<evidence type="ECO:0000256" key="1">
    <source>
        <dbReference type="ARBA" id="ARBA00023122"/>
    </source>
</evidence>
<dbReference type="RefSeq" id="WP_219539379.1">
    <property type="nucleotide sequence ID" value="NZ_JAHKRM010000060.1"/>
</dbReference>
<accession>A0ABW4GXW5</accession>
<evidence type="ECO:0000259" key="3">
    <source>
        <dbReference type="PROSITE" id="PS51371"/>
    </source>
</evidence>
<dbReference type="InterPro" id="IPR000644">
    <property type="entry name" value="CBS_dom"/>
</dbReference>
<keyword evidence="5" id="KW-1185">Reference proteome</keyword>
<dbReference type="Pfam" id="PF00571">
    <property type="entry name" value="CBS"/>
    <property type="match status" value="1"/>
</dbReference>